<reference evidence="3 5" key="1">
    <citation type="submission" date="2022-12" db="EMBL/GenBank/DDBJ databases">
        <title>Chromosome-level genome of Tegillarca granosa.</title>
        <authorList>
            <person name="Kim J."/>
        </authorList>
    </citation>
    <scope>NUCLEOTIDE SEQUENCE [LARGE SCALE GENOMIC DNA]</scope>
    <source>
        <strain evidence="3">Teg-2019</strain>
        <tissue evidence="3">Adductor muscle</tissue>
    </source>
</reference>
<name>A0ABQ9E5V7_TEGGR</name>
<sequence>MISEDGSSDTIEYDPNASLEMRTGRGRGQGRGRPRGRGRGQRTTRGVGRGRGQRRGRGRRHGRGQVERISKSDKERVEQMREERKNQMKETINNMQTDDLKDLVLKLVEREPGLIFDLCEGAGAPDMGPPQGPANERPPSWCKCLNCREMPTDLEKKCCNCLPRNCISQRIAMETLVLDAQVLALGNAYHRDMLGRYGQPVEEYNKSMRHSAYRNFTLWQHGRLGEGVRRVIPSCCVWRVRDAFPDLHGVYTGFVPGRFA</sequence>
<dbReference type="Proteomes" id="UP001217089">
    <property type="component" value="Unassembled WGS sequence"/>
</dbReference>
<feature type="compositionally biased region" description="Basic residues" evidence="1">
    <location>
        <begin position="24"/>
        <end position="42"/>
    </location>
</feature>
<dbReference type="PANTHER" id="PTHR36981">
    <property type="entry name" value="ZGC:195170"/>
    <property type="match status" value="1"/>
</dbReference>
<feature type="compositionally biased region" description="Basic residues" evidence="1">
    <location>
        <begin position="51"/>
        <end position="63"/>
    </location>
</feature>
<proteinExistence type="predicted"/>
<dbReference type="EMBL" id="JARBDR010000919">
    <property type="protein sequence ID" value="KAJ8300799.1"/>
    <property type="molecule type" value="Genomic_DNA"/>
</dbReference>
<evidence type="ECO:0000259" key="2">
    <source>
        <dbReference type="Pfam" id="PF20478"/>
    </source>
</evidence>
<feature type="region of interest" description="Disordered" evidence="1">
    <location>
        <begin position="1"/>
        <end position="77"/>
    </location>
</feature>
<gene>
    <name evidence="3" type="ORF">KUTeg_022318</name>
    <name evidence="4" type="ORF">KUTeg_022319</name>
</gene>
<feature type="compositionally biased region" description="Basic and acidic residues" evidence="1">
    <location>
        <begin position="64"/>
        <end position="77"/>
    </location>
</feature>
<dbReference type="EMBL" id="JARBDR010000919">
    <property type="protein sequence ID" value="KAJ8300800.1"/>
    <property type="molecule type" value="Genomic_DNA"/>
</dbReference>
<feature type="domain" description="P2X purinoreceptor 7 intracellular" evidence="2">
    <location>
        <begin position="78"/>
        <end position="254"/>
    </location>
</feature>
<comment type="caution">
    <text evidence="3">The sequence shown here is derived from an EMBL/GenBank/DDBJ whole genome shotgun (WGS) entry which is preliminary data.</text>
</comment>
<dbReference type="PANTHER" id="PTHR36981:SF3">
    <property type="entry name" value="UBIQUITIN-LIKE PROTEASE FAMILY PROFILE DOMAIN-CONTAINING PROTEIN"/>
    <property type="match status" value="1"/>
</dbReference>
<organism evidence="3 5">
    <name type="scientific">Tegillarca granosa</name>
    <name type="common">Malaysian cockle</name>
    <name type="synonym">Anadara granosa</name>
    <dbReference type="NCBI Taxonomy" id="220873"/>
    <lineage>
        <taxon>Eukaryota</taxon>
        <taxon>Metazoa</taxon>
        <taxon>Spiralia</taxon>
        <taxon>Lophotrochozoa</taxon>
        <taxon>Mollusca</taxon>
        <taxon>Bivalvia</taxon>
        <taxon>Autobranchia</taxon>
        <taxon>Pteriomorphia</taxon>
        <taxon>Arcoida</taxon>
        <taxon>Arcoidea</taxon>
        <taxon>Arcidae</taxon>
        <taxon>Tegillarca</taxon>
    </lineage>
</organism>
<evidence type="ECO:0000313" key="4">
    <source>
        <dbReference type="EMBL" id="KAJ8300800.1"/>
    </source>
</evidence>
<evidence type="ECO:0000256" key="1">
    <source>
        <dbReference type="SAM" id="MobiDB-lite"/>
    </source>
</evidence>
<dbReference type="InterPro" id="IPR046815">
    <property type="entry name" value="P2RX7_C"/>
</dbReference>
<evidence type="ECO:0000313" key="3">
    <source>
        <dbReference type="EMBL" id="KAJ8300799.1"/>
    </source>
</evidence>
<accession>A0ABQ9E5V7</accession>
<evidence type="ECO:0000313" key="5">
    <source>
        <dbReference type="Proteomes" id="UP001217089"/>
    </source>
</evidence>
<keyword evidence="5" id="KW-1185">Reference proteome</keyword>
<dbReference type="Pfam" id="PF20478">
    <property type="entry name" value="P2RX7_C"/>
    <property type="match status" value="1"/>
</dbReference>
<protein>
    <recommendedName>
        <fullName evidence="2">P2X purinoreceptor 7 intracellular domain-containing protein</fullName>
    </recommendedName>
</protein>